<gene>
    <name evidence="2" type="ORF">SAMN04489860_1610</name>
</gene>
<organism evidence="2 3">
    <name type="scientific">Paraoerskovia marina</name>
    <dbReference type="NCBI Taxonomy" id="545619"/>
    <lineage>
        <taxon>Bacteria</taxon>
        <taxon>Bacillati</taxon>
        <taxon>Actinomycetota</taxon>
        <taxon>Actinomycetes</taxon>
        <taxon>Micrococcales</taxon>
        <taxon>Cellulomonadaceae</taxon>
        <taxon>Paraoerskovia</taxon>
    </lineage>
</organism>
<feature type="compositionally biased region" description="Low complexity" evidence="1">
    <location>
        <begin position="219"/>
        <end position="233"/>
    </location>
</feature>
<keyword evidence="3" id="KW-1185">Reference proteome</keyword>
<feature type="region of interest" description="Disordered" evidence="1">
    <location>
        <begin position="119"/>
        <end position="138"/>
    </location>
</feature>
<protein>
    <submittedName>
        <fullName evidence="2">Uncharacterized protein</fullName>
    </submittedName>
</protein>
<feature type="region of interest" description="Disordered" evidence="1">
    <location>
        <begin position="1"/>
        <end position="52"/>
    </location>
</feature>
<feature type="region of interest" description="Disordered" evidence="1">
    <location>
        <begin position="214"/>
        <end position="233"/>
    </location>
</feature>
<dbReference type="AlphaFoldDB" id="A0A1H1SF26"/>
<sequence length="233" mass="24865">MRRPSPRGPCQTRSGKAECAAEPSMHLLASKTGDAYDSKSSISPDENSGVNRDLAPTAISIDTRTRFGCSSAPLNQSRIATLGANAAWPFRPTDSWEIGNTNCAARSSNSPKVAATAAAQQRKGSVGRGRESGNLSMPTWNQSVGARLLLSVPIGPYPPSFICHRPAFPTTRSLPLGSTMTMRSSSQPIACERWTNREYGSLLRLCWRSGSIRDLPQTAPRSGRGAAAAPRPP</sequence>
<reference evidence="2 3" key="1">
    <citation type="submission" date="2016-10" db="EMBL/GenBank/DDBJ databases">
        <authorList>
            <person name="de Groot N.N."/>
        </authorList>
    </citation>
    <scope>NUCLEOTIDE SEQUENCE [LARGE SCALE GENOMIC DNA]</scope>
    <source>
        <strain evidence="2 3">DSM 22126</strain>
    </source>
</reference>
<name>A0A1H1SF26_9CELL</name>
<feature type="compositionally biased region" description="Polar residues" evidence="1">
    <location>
        <begin position="38"/>
        <end position="50"/>
    </location>
</feature>
<accession>A0A1H1SF26</accession>
<evidence type="ECO:0000313" key="3">
    <source>
        <dbReference type="Proteomes" id="UP000185663"/>
    </source>
</evidence>
<evidence type="ECO:0000313" key="2">
    <source>
        <dbReference type="EMBL" id="SDS46552.1"/>
    </source>
</evidence>
<dbReference type="Proteomes" id="UP000185663">
    <property type="component" value="Chromosome I"/>
</dbReference>
<dbReference type="EMBL" id="LT629776">
    <property type="protein sequence ID" value="SDS46552.1"/>
    <property type="molecule type" value="Genomic_DNA"/>
</dbReference>
<evidence type="ECO:0000256" key="1">
    <source>
        <dbReference type="SAM" id="MobiDB-lite"/>
    </source>
</evidence>
<proteinExistence type="predicted"/>